<evidence type="ECO:0000313" key="3">
    <source>
        <dbReference type="EMBL" id="MFC1429803.1"/>
    </source>
</evidence>
<dbReference type="EMBL" id="JBHEZY010000001">
    <property type="protein sequence ID" value="MFC1429803.1"/>
    <property type="molecule type" value="Genomic_DNA"/>
</dbReference>
<proteinExistence type="predicted"/>
<dbReference type="InterPro" id="IPR008258">
    <property type="entry name" value="Transglycosylase_SLT_dom_1"/>
</dbReference>
<name>A0ABV6WUT2_9ACTN</name>
<reference evidence="3 4" key="1">
    <citation type="submission" date="2024-09" db="EMBL/GenBank/DDBJ databases">
        <authorList>
            <person name="Lee S.D."/>
        </authorList>
    </citation>
    <scope>NUCLEOTIDE SEQUENCE [LARGE SCALE GENOMIC DNA]</scope>
    <source>
        <strain evidence="3 4">N1-3</strain>
    </source>
</reference>
<dbReference type="RefSeq" id="WP_380548704.1">
    <property type="nucleotide sequence ID" value="NZ_JBHEZY010000001.1"/>
</dbReference>
<evidence type="ECO:0000259" key="2">
    <source>
        <dbReference type="Pfam" id="PF01464"/>
    </source>
</evidence>
<accession>A0ABV6WUT2</accession>
<evidence type="ECO:0000313" key="4">
    <source>
        <dbReference type="Proteomes" id="UP001592530"/>
    </source>
</evidence>
<dbReference type="SUPFAM" id="SSF53955">
    <property type="entry name" value="Lysozyme-like"/>
    <property type="match status" value="1"/>
</dbReference>
<protein>
    <submittedName>
        <fullName evidence="3">Transglycosylase SLT domain-containing protein</fullName>
    </submittedName>
</protein>
<dbReference type="Gene3D" id="1.10.530.10">
    <property type="match status" value="1"/>
</dbReference>
<keyword evidence="1" id="KW-0732">Signal</keyword>
<sequence>MHVNARTSAGFAAYIVLASTLATGTAFAAGSSQPDAATAHTATVAAHTPAKAPAKAPAVVKAAAKAPAKAAAKQPAKKAAAVSYPNNLDGWIAEARHILAQHGDKVPSASAIKARAMTESSGNPHAENHWDENESLYGGTYGLLQTIKPTFAEWSLPGHKDIVDPVDSIIAGVRYANDRYGSFENVAYTKQGY</sequence>
<dbReference type="Proteomes" id="UP001592530">
    <property type="component" value="Unassembled WGS sequence"/>
</dbReference>
<comment type="caution">
    <text evidence="3">The sequence shown here is derived from an EMBL/GenBank/DDBJ whole genome shotgun (WGS) entry which is preliminary data.</text>
</comment>
<feature type="domain" description="Transglycosylase SLT" evidence="2">
    <location>
        <begin position="110"/>
        <end position="185"/>
    </location>
</feature>
<organism evidence="3 4">
    <name type="scientific">Streptacidiphilus alkalitolerans</name>
    <dbReference type="NCBI Taxonomy" id="3342712"/>
    <lineage>
        <taxon>Bacteria</taxon>
        <taxon>Bacillati</taxon>
        <taxon>Actinomycetota</taxon>
        <taxon>Actinomycetes</taxon>
        <taxon>Kitasatosporales</taxon>
        <taxon>Streptomycetaceae</taxon>
        <taxon>Streptacidiphilus</taxon>
    </lineage>
</organism>
<feature type="signal peptide" evidence="1">
    <location>
        <begin position="1"/>
        <end position="28"/>
    </location>
</feature>
<feature type="chain" id="PRO_5046555616" evidence="1">
    <location>
        <begin position="29"/>
        <end position="193"/>
    </location>
</feature>
<dbReference type="InterPro" id="IPR023346">
    <property type="entry name" value="Lysozyme-like_dom_sf"/>
</dbReference>
<evidence type="ECO:0000256" key="1">
    <source>
        <dbReference type="SAM" id="SignalP"/>
    </source>
</evidence>
<dbReference type="Pfam" id="PF01464">
    <property type="entry name" value="SLT"/>
    <property type="match status" value="1"/>
</dbReference>
<gene>
    <name evidence="3" type="ORF">ACEZDB_03920</name>
</gene>